<dbReference type="Pfam" id="PF04116">
    <property type="entry name" value="FA_hydroxylase"/>
    <property type="match status" value="1"/>
</dbReference>
<dbReference type="GO" id="GO:0016491">
    <property type="term" value="F:oxidoreductase activity"/>
    <property type="evidence" value="ECO:0007669"/>
    <property type="project" value="InterPro"/>
</dbReference>
<proteinExistence type="predicted"/>
<evidence type="ECO:0000256" key="4">
    <source>
        <dbReference type="ARBA" id="ARBA00023136"/>
    </source>
</evidence>
<dbReference type="Proteomes" id="UP001149079">
    <property type="component" value="Unassembled WGS sequence"/>
</dbReference>
<evidence type="ECO:0000313" key="7">
    <source>
        <dbReference type="Proteomes" id="UP001149079"/>
    </source>
</evidence>
<keyword evidence="4" id="KW-0472">Membrane</keyword>
<protein>
    <recommendedName>
        <fullName evidence="5">Fatty acid hydroxylase domain-containing protein</fullName>
    </recommendedName>
</protein>
<dbReference type="GO" id="GO:0008610">
    <property type="term" value="P:lipid biosynthetic process"/>
    <property type="evidence" value="ECO:0007669"/>
    <property type="project" value="InterPro"/>
</dbReference>
<keyword evidence="3" id="KW-1133">Transmembrane helix</keyword>
<comment type="caution">
    <text evidence="6">The sequence shown here is derived from an EMBL/GenBank/DDBJ whole genome shotgun (WGS) entry which is preliminary data.</text>
</comment>
<dbReference type="EMBL" id="JAPQKL010000006">
    <property type="protein sequence ID" value="KAJ5124090.1"/>
    <property type="molecule type" value="Genomic_DNA"/>
</dbReference>
<gene>
    <name evidence="6" type="ORF">N7515_007915</name>
</gene>
<dbReference type="AlphaFoldDB" id="A0A9W9KWV4"/>
<dbReference type="GO" id="GO:0005506">
    <property type="term" value="F:iron ion binding"/>
    <property type="evidence" value="ECO:0007669"/>
    <property type="project" value="InterPro"/>
</dbReference>
<organism evidence="6 7">
    <name type="scientific">Penicillium bovifimosum</name>
    <dbReference type="NCBI Taxonomy" id="126998"/>
    <lineage>
        <taxon>Eukaryota</taxon>
        <taxon>Fungi</taxon>
        <taxon>Dikarya</taxon>
        <taxon>Ascomycota</taxon>
        <taxon>Pezizomycotina</taxon>
        <taxon>Eurotiomycetes</taxon>
        <taxon>Eurotiomycetidae</taxon>
        <taxon>Eurotiales</taxon>
        <taxon>Aspergillaceae</taxon>
        <taxon>Penicillium</taxon>
    </lineage>
</organism>
<dbReference type="InterPro" id="IPR050307">
    <property type="entry name" value="Sterol_Desaturase_Related"/>
</dbReference>
<evidence type="ECO:0000313" key="6">
    <source>
        <dbReference type="EMBL" id="KAJ5124090.1"/>
    </source>
</evidence>
<dbReference type="RefSeq" id="XP_056518489.1">
    <property type="nucleotide sequence ID" value="XM_056668659.1"/>
</dbReference>
<evidence type="ECO:0000259" key="5">
    <source>
        <dbReference type="Pfam" id="PF04116"/>
    </source>
</evidence>
<name>A0A9W9KWV4_9EURO</name>
<reference evidence="6" key="2">
    <citation type="journal article" date="2023" name="IMA Fungus">
        <title>Comparative genomic study of the Penicillium genus elucidates a diverse pangenome and 15 lateral gene transfer events.</title>
        <authorList>
            <person name="Petersen C."/>
            <person name="Sorensen T."/>
            <person name="Nielsen M.R."/>
            <person name="Sondergaard T.E."/>
            <person name="Sorensen J.L."/>
            <person name="Fitzpatrick D.A."/>
            <person name="Frisvad J.C."/>
            <person name="Nielsen K.L."/>
        </authorList>
    </citation>
    <scope>NUCLEOTIDE SEQUENCE</scope>
    <source>
        <strain evidence="6">IBT 22155</strain>
    </source>
</reference>
<evidence type="ECO:0000256" key="3">
    <source>
        <dbReference type="ARBA" id="ARBA00022989"/>
    </source>
</evidence>
<reference evidence="6" key="1">
    <citation type="submission" date="2022-11" db="EMBL/GenBank/DDBJ databases">
        <authorList>
            <person name="Petersen C."/>
        </authorList>
    </citation>
    <scope>NUCLEOTIDE SEQUENCE</scope>
    <source>
        <strain evidence="6">IBT 22155</strain>
    </source>
</reference>
<dbReference type="InterPro" id="IPR006694">
    <property type="entry name" value="Fatty_acid_hydroxylase"/>
</dbReference>
<dbReference type="GeneID" id="81407829"/>
<dbReference type="PANTHER" id="PTHR11863">
    <property type="entry name" value="STEROL DESATURASE"/>
    <property type="match status" value="1"/>
</dbReference>
<keyword evidence="7" id="KW-1185">Reference proteome</keyword>
<evidence type="ECO:0000256" key="1">
    <source>
        <dbReference type="ARBA" id="ARBA00004370"/>
    </source>
</evidence>
<sequence>MLPQIQYQLKFQTFYNRISNGGIAHPLGELFPQAATIWSHIATTYSPQRIEFLGTLLIQLLTFWLPSLCYMSLDKLTPTFSQRHKIQPASKQPSRAEITLCIKVVAKNQLLSTILHLSLLQATSYFGSATSYRITPILPSIAEIARDIVISLLLREALFYYVHRLLHVPFLYVRIHKMHHRFTAPIALAAQFAHPIEQIFANALPISLPPQLLRSHVVTFWLYLGYELVNTATVHSGYDFFGNRAKSHDLHHEKFNLYYGSMGLLDWVHGTDRLVKRRTE</sequence>
<dbReference type="GO" id="GO:0016020">
    <property type="term" value="C:membrane"/>
    <property type="evidence" value="ECO:0007669"/>
    <property type="project" value="UniProtKB-SubCell"/>
</dbReference>
<feature type="domain" description="Fatty acid hydroxylase" evidence="5">
    <location>
        <begin position="149"/>
        <end position="271"/>
    </location>
</feature>
<dbReference type="OrthoDB" id="408954at2759"/>
<evidence type="ECO:0000256" key="2">
    <source>
        <dbReference type="ARBA" id="ARBA00022692"/>
    </source>
</evidence>
<keyword evidence="2" id="KW-0812">Transmembrane</keyword>
<comment type="subcellular location">
    <subcellularLocation>
        <location evidence="1">Membrane</location>
    </subcellularLocation>
</comment>
<accession>A0A9W9KWV4</accession>